<evidence type="ECO:0000256" key="3">
    <source>
        <dbReference type="ARBA" id="ARBA00022448"/>
    </source>
</evidence>
<keyword evidence="11" id="KW-1185">Reference proteome</keyword>
<dbReference type="InterPro" id="IPR047817">
    <property type="entry name" value="ABC2_TM_bact-type"/>
</dbReference>
<dbReference type="AlphaFoldDB" id="A0A430AII4"/>
<dbReference type="GO" id="GO:0140359">
    <property type="term" value="F:ABC-type transporter activity"/>
    <property type="evidence" value="ECO:0007669"/>
    <property type="project" value="InterPro"/>
</dbReference>
<dbReference type="OrthoDB" id="9794365at2"/>
<feature type="transmembrane region" description="Helical" evidence="8">
    <location>
        <begin position="148"/>
        <end position="167"/>
    </location>
</feature>
<evidence type="ECO:0000256" key="5">
    <source>
        <dbReference type="ARBA" id="ARBA00022692"/>
    </source>
</evidence>
<dbReference type="PANTHER" id="PTHR30413:SF10">
    <property type="entry name" value="CAPSULE POLYSACCHARIDE EXPORT INNER-MEMBRANE PROTEIN CTRC"/>
    <property type="match status" value="1"/>
</dbReference>
<feature type="transmembrane region" description="Helical" evidence="8">
    <location>
        <begin position="116"/>
        <end position="136"/>
    </location>
</feature>
<name>A0A430AII4_9ENTE</name>
<feature type="domain" description="ABC transmembrane type-2" evidence="9">
    <location>
        <begin position="36"/>
        <end position="260"/>
    </location>
</feature>
<gene>
    <name evidence="10" type="ORF">CBF30_01280</name>
</gene>
<keyword evidence="3 8" id="KW-0813">Transport</keyword>
<keyword evidence="6 8" id="KW-1133">Transmembrane helix</keyword>
<keyword evidence="4 8" id="KW-1003">Cell membrane</keyword>
<comment type="caution">
    <text evidence="8">Lacks conserved residue(s) required for the propagation of feature annotation.</text>
</comment>
<feature type="transmembrane region" description="Helical" evidence="8">
    <location>
        <begin position="35"/>
        <end position="57"/>
    </location>
</feature>
<protein>
    <recommendedName>
        <fullName evidence="8">Transport permease protein</fullName>
    </recommendedName>
</protein>
<comment type="caution">
    <text evidence="10">The sequence shown here is derived from an EMBL/GenBank/DDBJ whole genome shotgun (WGS) entry which is preliminary data.</text>
</comment>
<dbReference type="RefSeq" id="WP_126821972.1">
    <property type="nucleotide sequence ID" value="NZ_JBHLWU010000001.1"/>
</dbReference>
<organism evidence="10 11">
    <name type="scientific">Vagococcus entomophilus</name>
    <dbReference type="NCBI Taxonomy" id="1160095"/>
    <lineage>
        <taxon>Bacteria</taxon>
        <taxon>Bacillati</taxon>
        <taxon>Bacillota</taxon>
        <taxon>Bacilli</taxon>
        <taxon>Lactobacillales</taxon>
        <taxon>Enterococcaceae</taxon>
        <taxon>Vagococcus</taxon>
    </lineage>
</organism>
<evidence type="ECO:0000256" key="8">
    <source>
        <dbReference type="RuleBase" id="RU361157"/>
    </source>
</evidence>
<dbReference type="InterPro" id="IPR013525">
    <property type="entry name" value="ABC2_TM"/>
</dbReference>
<dbReference type="GO" id="GO:0005886">
    <property type="term" value="C:plasma membrane"/>
    <property type="evidence" value="ECO:0007669"/>
    <property type="project" value="UniProtKB-SubCell"/>
</dbReference>
<evidence type="ECO:0000256" key="6">
    <source>
        <dbReference type="ARBA" id="ARBA00022989"/>
    </source>
</evidence>
<comment type="subcellular location">
    <subcellularLocation>
        <location evidence="1 8">Cell membrane</location>
        <topology evidence="1 8">Multi-pass membrane protein</topology>
    </subcellularLocation>
</comment>
<evidence type="ECO:0000256" key="7">
    <source>
        <dbReference type="ARBA" id="ARBA00023136"/>
    </source>
</evidence>
<keyword evidence="7 8" id="KW-0472">Membrane</keyword>
<dbReference type="EMBL" id="NGJZ01000001">
    <property type="protein sequence ID" value="RSU07900.1"/>
    <property type="molecule type" value="Genomic_DNA"/>
</dbReference>
<evidence type="ECO:0000259" key="9">
    <source>
        <dbReference type="PROSITE" id="PS51012"/>
    </source>
</evidence>
<dbReference type="GO" id="GO:0015920">
    <property type="term" value="P:lipopolysaccharide transport"/>
    <property type="evidence" value="ECO:0007669"/>
    <property type="project" value="TreeGrafter"/>
</dbReference>
<keyword evidence="5 8" id="KW-0812">Transmembrane</keyword>
<feature type="transmembrane region" description="Helical" evidence="8">
    <location>
        <begin position="69"/>
        <end position="95"/>
    </location>
</feature>
<dbReference type="Proteomes" id="UP000288669">
    <property type="component" value="Unassembled WGS sequence"/>
</dbReference>
<comment type="similarity">
    <text evidence="2 8">Belongs to the ABC-2 integral membrane protein family.</text>
</comment>
<dbReference type="Pfam" id="PF01061">
    <property type="entry name" value="ABC2_membrane"/>
    <property type="match status" value="1"/>
</dbReference>
<evidence type="ECO:0000256" key="1">
    <source>
        <dbReference type="ARBA" id="ARBA00004651"/>
    </source>
</evidence>
<sequence length="268" mass="31108">MLKELCLFFKDIYQNRKLLVQFSLNDFKSRYAGSMFGIIWAFVNPLVMVCTYSFVFSHLKAAPAQGFPFVLYLITGIVPWFFFSDVLSTATGVFREYSYLVKKVVFNIRILPTAKLLSNLYTHFFFLAVAFVLSIAYGFFPTLQTLQLIYYLFCLAMFLTGLTWITASIQPFFSDISQLIGVVMQALMWTVPVLWSPEIFASSPWIVKILKLNPLYYVISGYRDSFLSQGWFWQHWAQTVYFWVITIALLLVGSLIFKKLKPHFSDVL</sequence>
<evidence type="ECO:0000256" key="2">
    <source>
        <dbReference type="ARBA" id="ARBA00007783"/>
    </source>
</evidence>
<feature type="transmembrane region" description="Helical" evidence="8">
    <location>
        <begin position="240"/>
        <end position="257"/>
    </location>
</feature>
<accession>A0A430AII4</accession>
<dbReference type="PANTHER" id="PTHR30413">
    <property type="entry name" value="INNER MEMBRANE TRANSPORT PERMEASE"/>
    <property type="match status" value="1"/>
</dbReference>
<proteinExistence type="inferred from homology"/>
<evidence type="ECO:0000313" key="10">
    <source>
        <dbReference type="EMBL" id="RSU07900.1"/>
    </source>
</evidence>
<reference evidence="10 11" key="1">
    <citation type="submission" date="2017-05" db="EMBL/GenBank/DDBJ databases">
        <title>Vagococcus spp. assemblies.</title>
        <authorList>
            <person name="Gulvik C.A."/>
        </authorList>
    </citation>
    <scope>NUCLEOTIDE SEQUENCE [LARGE SCALE GENOMIC DNA]</scope>
    <source>
        <strain evidence="10 11">DSM 24756</strain>
    </source>
</reference>
<evidence type="ECO:0000313" key="11">
    <source>
        <dbReference type="Proteomes" id="UP000288669"/>
    </source>
</evidence>
<dbReference type="PROSITE" id="PS51012">
    <property type="entry name" value="ABC_TM2"/>
    <property type="match status" value="1"/>
</dbReference>
<evidence type="ECO:0000256" key="4">
    <source>
        <dbReference type="ARBA" id="ARBA00022475"/>
    </source>
</evidence>